<feature type="transmembrane region" description="Helical" evidence="1">
    <location>
        <begin position="151"/>
        <end position="169"/>
    </location>
</feature>
<keyword evidence="3" id="KW-1185">Reference proteome</keyword>
<dbReference type="AlphaFoldDB" id="A0A2U2XGH9"/>
<feature type="transmembrane region" description="Helical" evidence="1">
    <location>
        <begin position="374"/>
        <end position="398"/>
    </location>
</feature>
<keyword evidence="1" id="KW-1133">Transmembrane helix</keyword>
<keyword evidence="1" id="KW-0472">Membrane</keyword>
<sequence>MFLLFSCSTSSVGVFEKRKHLKGWHFKKNNKFILGGGSIKNRKELKTSDRRLKIQNSNLAAESMSEVKDLKTLILKQESTLDTFEISSISLTKSPFFKIPQPNALSNNLNVSKKKETLVKAPLDLMPIASSTEKNHNYSVGNNEKRTTSKLWNYNNAFFLFFLTPMLFIGKKSREVQHWAAKNTAKSRSLLTGLKIGLAGTAVGLGYLTEAPLSQSHLLISASGIALSYGFWEYFKTQKTLNSFRKIALLSAVNTSTSFGFYTLGGMLSSAMQFSSWSFSNGLMQSATEVIENENLYSGIEIVFGILILTVFAAALITVISFLSCTLICSGIEAAGVMLLIVGVYFTLVFYIYLILKLFRKKGGGDVWSIPKTLLMTLFILSGLAALVFGIGLLGGAYG</sequence>
<evidence type="ECO:0000313" key="3">
    <source>
        <dbReference type="Proteomes" id="UP000245370"/>
    </source>
</evidence>
<feature type="transmembrane region" description="Helical" evidence="1">
    <location>
        <begin position="190"/>
        <end position="209"/>
    </location>
</feature>
<feature type="transmembrane region" description="Helical" evidence="1">
    <location>
        <begin position="247"/>
        <end position="268"/>
    </location>
</feature>
<gene>
    <name evidence="2" type="ORF">DIT68_00925</name>
</gene>
<feature type="transmembrane region" description="Helical" evidence="1">
    <location>
        <begin position="215"/>
        <end position="235"/>
    </location>
</feature>
<reference evidence="2 3" key="2">
    <citation type="submission" date="2018-05" db="EMBL/GenBank/DDBJ databases">
        <authorList>
            <person name="Lanie J.A."/>
            <person name="Ng W.-L."/>
            <person name="Kazmierczak K.M."/>
            <person name="Andrzejewski T.M."/>
            <person name="Davidsen T.M."/>
            <person name="Wayne K.J."/>
            <person name="Tettelin H."/>
            <person name="Glass J.I."/>
            <person name="Rusch D."/>
            <person name="Podicherti R."/>
            <person name="Tsui H.-C.T."/>
            <person name="Winkler M.E."/>
        </authorList>
    </citation>
    <scope>NUCLEOTIDE SEQUENCE [LARGE SCALE GENOMIC DNA]</scope>
    <source>
        <strain evidence="2 3">C305</strain>
    </source>
</reference>
<evidence type="ECO:0000313" key="2">
    <source>
        <dbReference type="EMBL" id="PWH86857.1"/>
    </source>
</evidence>
<feature type="transmembrane region" description="Helical" evidence="1">
    <location>
        <begin position="335"/>
        <end position="354"/>
    </location>
</feature>
<organism evidence="2 3">
    <name type="scientific">Brumimicrobium oceani</name>
    <dbReference type="NCBI Taxonomy" id="2100725"/>
    <lineage>
        <taxon>Bacteria</taxon>
        <taxon>Pseudomonadati</taxon>
        <taxon>Bacteroidota</taxon>
        <taxon>Flavobacteriia</taxon>
        <taxon>Flavobacteriales</taxon>
        <taxon>Crocinitomicaceae</taxon>
        <taxon>Brumimicrobium</taxon>
    </lineage>
</organism>
<reference evidence="2 3" key="1">
    <citation type="submission" date="2018-05" db="EMBL/GenBank/DDBJ databases">
        <title>Brumimicrobium oceani sp. nov., isolated from coastal sediment.</title>
        <authorList>
            <person name="Kou Y."/>
        </authorList>
    </citation>
    <scope>NUCLEOTIDE SEQUENCE [LARGE SCALE GENOMIC DNA]</scope>
    <source>
        <strain evidence="2 3">C305</strain>
    </source>
</reference>
<name>A0A2U2XGH9_9FLAO</name>
<feature type="transmembrane region" description="Helical" evidence="1">
    <location>
        <begin position="302"/>
        <end position="323"/>
    </location>
</feature>
<comment type="caution">
    <text evidence="2">The sequence shown here is derived from an EMBL/GenBank/DDBJ whole genome shotgun (WGS) entry which is preliminary data.</text>
</comment>
<evidence type="ECO:0000256" key="1">
    <source>
        <dbReference type="SAM" id="Phobius"/>
    </source>
</evidence>
<dbReference type="EMBL" id="QFRJ01000001">
    <property type="protein sequence ID" value="PWH86857.1"/>
    <property type="molecule type" value="Genomic_DNA"/>
</dbReference>
<accession>A0A2U2XGH9</accession>
<protein>
    <submittedName>
        <fullName evidence="2">Uncharacterized protein</fullName>
    </submittedName>
</protein>
<dbReference type="Proteomes" id="UP000245370">
    <property type="component" value="Unassembled WGS sequence"/>
</dbReference>
<keyword evidence="1" id="KW-0812">Transmembrane</keyword>
<proteinExistence type="predicted"/>